<evidence type="ECO:0000313" key="1">
    <source>
        <dbReference type="EMBL" id="KAF7569708.1"/>
    </source>
</evidence>
<proteinExistence type="predicted"/>
<sequence length="85" mass="9271">MVNLRTVTILLSLSLGAFAGFNTCKPGGPYGYGNCCKMTKVNGKYVFTDDCKECFFTDGGCKKLGHRCSFSWDSNAVEEGAYCNK</sequence>
<accession>A0A5M9KUD7</accession>
<dbReference type="EMBL" id="NQIK02000006">
    <property type="protein sequence ID" value="KAF7569708.1"/>
    <property type="molecule type" value="Genomic_DNA"/>
</dbReference>
<dbReference type="GeneID" id="90957155"/>
<gene>
    <name evidence="1" type="ORF">PtrM4_121230</name>
</gene>
<protein>
    <submittedName>
        <fullName evidence="1">Uncharacterized protein</fullName>
    </submittedName>
</protein>
<dbReference type="RefSeq" id="XP_065961643.1">
    <property type="nucleotide sequence ID" value="XM_066108458.1"/>
</dbReference>
<organism evidence="1 2">
    <name type="scientific">Pyrenophora tritici-repentis</name>
    <dbReference type="NCBI Taxonomy" id="45151"/>
    <lineage>
        <taxon>Eukaryota</taxon>
        <taxon>Fungi</taxon>
        <taxon>Dikarya</taxon>
        <taxon>Ascomycota</taxon>
        <taxon>Pezizomycotina</taxon>
        <taxon>Dothideomycetes</taxon>
        <taxon>Pleosporomycetidae</taxon>
        <taxon>Pleosporales</taxon>
        <taxon>Pleosporineae</taxon>
        <taxon>Pleosporaceae</taxon>
        <taxon>Pyrenophora</taxon>
    </lineage>
</organism>
<dbReference type="AlphaFoldDB" id="A0A5M9KUD7"/>
<dbReference type="KEGG" id="ptrr:90957155"/>
<evidence type="ECO:0000313" key="2">
    <source>
        <dbReference type="Proteomes" id="UP000245464"/>
    </source>
</evidence>
<reference evidence="1 2" key="1">
    <citation type="journal article" date="2018" name="BMC Genomics">
        <title>Comparative genomics of the wheat fungal pathogen Pyrenophora tritici-repentis reveals chromosomal variations and genome plasticity.</title>
        <authorList>
            <person name="Moolhuijzen P."/>
            <person name="See P.T."/>
            <person name="Hane J.K."/>
            <person name="Shi G."/>
            <person name="Liu Z."/>
            <person name="Oliver R.P."/>
            <person name="Moffat C.S."/>
        </authorList>
    </citation>
    <scope>NUCLEOTIDE SEQUENCE [LARGE SCALE GENOMIC DNA]</scope>
    <source>
        <strain evidence="1">M4</strain>
    </source>
</reference>
<comment type="caution">
    <text evidence="1">The sequence shown here is derived from an EMBL/GenBank/DDBJ whole genome shotgun (WGS) entry which is preliminary data.</text>
</comment>
<dbReference type="Proteomes" id="UP000245464">
    <property type="component" value="Chromosome 6"/>
</dbReference>
<name>A0A5M9KUD7_9PLEO</name>